<feature type="domain" description="ABC-2 type transporter transmembrane" evidence="7">
    <location>
        <begin position="19"/>
        <end position="394"/>
    </location>
</feature>
<dbReference type="EMBL" id="PKHE01000004">
    <property type="protein sequence ID" value="PKY90322.1"/>
    <property type="molecule type" value="Genomic_DNA"/>
</dbReference>
<dbReference type="GO" id="GO:0005886">
    <property type="term" value="C:plasma membrane"/>
    <property type="evidence" value="ECO:0007669"/>
    <property type="project" value="UniProtKB-SubCell"/>
</dbReference>
<dbReference type="InterPro" id="IPR051449">
    <property type="entry name" value="ABC-2_transporter_component"/>
</dbReference>
<evidence type="ECO:0000256" key="5">
    <source>
        <dbReference type="ARBA" id="ARBA00023136"/>
    </source>
</evidence>
<feature type="transmembrane region" description="Helical" evidence="6">
    <location>
        <begin position="230"/>
        <end position="258"/>
    </location>
</feature>
<evidence type="ECO:0000256" key="3">
    <source>
        <dbReference type="ARBA" id="ARBA00022692"/>
    </source>
</evidence>
<sequence length="428" mass="47580">MNKTWIVAKQVFRKNVKSWSFFWMVFSPFITLAIVGLVAFFIGRDAAQSSIGEIAVVDAPSEVVSLIQQADTGNEIHFDLSMDEARSQLESDQIEGYLVWEDDLTNLKYYRKTTSKDIDTKSIASVISNYQMLEQAKELGISDQDLMKLQNQNVFIDKINVSFNEGGETKEVSTSNPAEIIKMGAAYGVCFLVFFFIINYVSIISQEIAAEKGSRIMEIILSSISATSHFLGKLLGIAMVIAAQIAIYIIIGLILWFIKNQFAVFTDLTAQLPFDLSMIFKESGPVIYLGLLYALLGIIMYTSLSGFLGSLVSKTEDVNKMVSPLVFIGVAGFYIGMYALNSTNNPVVRIGSQFPLFTPFVMPLRIAAGTVSAQEIVISVILSIVFAIILLMVSMVFYKSNVLVYSDKGMINTLKRSYQLWKSERSSL</sequence>
<organism evidence="8 9">
    <name type="scientific">Falseniella ignava</name>
    <dbReference type="NCBI Taxonomy" id="137730"/>
    <lineage>
        <taxon>Bacteria</taxon>
        <taxon>Bacillati</taxon>
        <taxon>Bacillota</taxon>
        <taxon>Bacilli</taxon>
        <taxon>Lactobacillales</taxon>
        <taxon>Aerococcaceae</taxon>
        <taxon>Falseniella</taxon>
    </lineage>
</organism>
<evidence type="ECO:0000313" key="8">
    <source>
        <dbReference type="EMBL" id="PKY90322.1"/>
    </source>
</evidence>
<evidence type="ECO:0000256" key="2">
    <source>
        <dbReference type="ARBA" id="ARBA00022475"/>
    </source>
</evidence>
<protein>
    <submittedName>
        <fullName evidence="8">ABC transporter permease</fullName>
    </submittedName>
</protein>
<dbReference type="AlphaFoldDB" id="A0A2I1K446"/>
<dbReference type="RefSeq" id="WP_101953942.1">
    <property type="nucleotide sequence ID" value="NZ_PKHE01000004.1"/>
</dbReference>
<evidence type="ECO:0000256" key="4">
    <source>
        <dbReference type="ARBA" id="ARBA00022989"/>
    </source>
</evidence>
<evidence type="ECO:0000256" key="1">
    <source>
        <dbReference type="ARBA" id="ARBA00004651"/>
    </source>
</evidence>
<feature type="transmembrane region" description="Helical" evidence="6">
    <location>
        <begin position="346"/>
        <end position="364"/>
    </location>
</feature>
<reference evidence="8 9" key="1">
    <citation type="submission" date="2017-12" db="EMBL/GenBank/DDBJ databases">
        <title>Phylogenetic diversity of female urinary microbiome.</title>
        <authorList>
            <person name="Thomas-White K."/>
            <person name="Wolfe A.J."/>
        </authorList>
    </citation>
    <scope>NUCLEOTIDE SEQUENCE [LARGE SCALE GENOMIC DNA]</scope>
    <source>
        <strain evidence="8 9">UMB0898</strain>
    </source>
</reference>
<keyword evidence="4 6" id="KW-1133">Transmembrane helix</keyword>
<evidence type="ECO:0000256" key="6">
    <source>
        <dbReference type="SAM" id="Phobius"/>
    </source>
</evidence>
<dbReference type="PANTHER" id="PTHR30294:SF29">
    <property type="entry name" value="MULTIDRUG ABC TRANSPORTER PERMEASE YBHS-RELATED"/>
    <property type="match status" value="1"/>
</dbReference>
<accession>A0A2I1K446</accession>
<dbReference type="Proteomes" id="UP000234384">
    <property type="component" value="Unassembled WGS sequence"/>
</dbReference>
<feature type="transmembrane region" description="Helical" evidence="6">
    <location>
        <begin position="21"/>
        <end position="42"/>
    </location>
</feature>
<keyword evidence="3 6" id="KW-0812">Transmembrane</keyword>
<evidence type="ECO:0000259" key="7">
    <source>
        <dbReference type="Pfam" id="PF12698"/>
    </source>
</evidence>
<name>A0A2I1K446_9LACT</name>
<keyword evidence="2" id="KW-1003">Cell membrane</keyword>
<proteinExistence type="predicted"/>
<dbReference type="PANTHER" id="PTHR30294">
    <property type="entry name" value="MEMBRANE COMPONENT OF ABC TRANSPORTER YHHJ-RELATED"/>
    <property type="match status" value="1"/>
</dbReference>
<evidence type="ECO:0000313" key="9">
    <source>
        <dbReference type="Proteomes" id="UP000234384"/>
    </source>
</evidence>
<feature type="transmembrane region" description="Helical" evidence="6">
    <location>
        <begin position="185"/>
        <end position="209"/>
    </location>
</feature>
<dbReference type="GO" id="GO:0140359">
    <property type="term" value="F:ABC-type transporter activity"/>
    <property type="evidence" value="ECO:0007669"/>
    <property type="project" value="InterPro"/>
</dbReference>
<feature type="transmembrane region" description="Helical" evidence="6">
    <location>
        <begin position="286"/>
        <end position="309"/>
    </location>
</feature>
<feature type="transmembrane region" description="Helical" evidence="6">
    <location>
        <begin position="376"/>
        <end position="398"/>
    </location>
</feature>
<comment type="subcellular location">
    <subcellularLocation>
        <location evidence="1">Cell membrane</location>
        <topology evidence="1">Multi-pass membrane protein</topology>
    </subcellularLocation>
</comment>
<keyword evidence="5 6" id="KW-0472">Membrane</keyword>
<dbReference type="OrthoDB" id="9768837at2"/>
<gene>
    <name evidence="8" type="ORF">CYJ57_02500</name>
</gene>
<dbReference type="InterPro" id="IPR013525">
    <property type="entry name" value="ABC2_TM"/>
</dbReference>
<dbReference type="Pfam" id="PF12698">
    <property type="entry name" value="ABC2_membrane_3"/>
    <property type="match status" value="1"/>
</dbReference>
<feature type="transmembrane region" description="Helical" evidence="6">
    <location>
        <begin position="321"/>
        <end position="340"/>
    </location>
</feature>
<comment type="caution">
    <text evidence="8">The sequence shown here is derived from an EMBL/GenBank/DDBJ whole genome shotgun (WGS) entry which is preliminary data.</text>
</comment>